<proteinExistence type="predicted"/>
<dbReference type="EMBL" id="JAAXLA010000109">
    <property type="protein sequence ID" value="NMI01921.1"/>
    <property type="molecule type" value="Genomic_DNA"/>
</dbReference>
<dbReference type="SUPFAM" id="SSF51338">
    <property type="entry name" value="Composite domain of metallo-dependent hydrolases"/>
    <property type="match status" value="1"/>
</dbReference>
<protein>
    <submittedName>
        <fullName evidence="2">Amidohydrolase family protein</fullName>
    </submittedName>
</protein>
<dbReference type="Gene3D" id="2.30.40.10">
    <property type="entry name" value="Urease, subunit C, domain 1"/>
    <property type="match status" value="1"/>
</dbReference>
<name>A0ABX1SK17_9PSEU</name>
<dbReference type="PANTHER" id="PTHR43135:SF3">
    <property type="entry name" value="ALPHA-D-RIBOSE 1-METHYLPHOSPHONATE 5-TRIPHOSPHATE DIPHOSPHATASE"/>
    <property type="match status" value="1"/>
</dbReference>
<dbReference type="Pfam" id="PF01979">
    <property type="entry name" value="Amidohydro_1"/>
    <property type="match status" value="1"/>
</dbReference>
<gene>
    <name evidence="2" type="ORF">HF526_32180</name>
</gene>
<dbReference type="InterPro" id="IPR051781">
    <property type="entry name" value="Metallo-dep_Hydrolase"/>
</dbReference>
<dbReference type="Gene3D" id="3.20.20.140">
    <property type="entry name" value="Metal-dependent hydrolases"/>
    <property type="match status" value="1"/>
</dbReference>
<dbReference type="InterPro" id="IPR032466">
    <property type="entry name" value="Metal_Hydrolase"/>
</dbReference>
<sequence length="396" mass="40513">MIVTAGRVLTAPDEEPLQDGAVLVAADGTISAVGPRADVIRLTGPAVDRWDLPDDTVLPGLVNCHVHLALDAGPDPVGALRDTDDGVLRSAMAERARRLLDAGVTTARDLGDRGGLAAELRDTIAAGAVTGPRLLNAGAPLTVPGGHFWFLGGEVADDASIRAAVADRARRGADVIKVMASGGHMTPGGAAMWEPQFDVRQLGVVVDAAREAGLPVAAHAHGTGSIAACAQAGVDTIEHCTWLVGSPAEGRYETPGHVAEMIAAAGIYVCPARSSGWARFPRLDSLLDRLAFMDGHGIRMVAGTDAGVTGSRFEDFAAGLGLYARAGWSPARILAMATTEAAAAVGLADSIGRLAPGFSADLIAVSGDPLTDPAALGRVRFVLARGRPHVPAQVSA</sequence>
<dbReference type="InterPro" id="IPR006680">
    <property type="entry name" value="Amidohydro-rel"/>
</dbReference>
<reference evidence="2 3" key="1">
    <citation type="submission" date="2020-04" db="EMBL/GenBank/DDBJ databases">
        <authorList>
            <person name="Klaysubun C."/>
            <person name="Duangmal K."/>
            <person name="Lipun K."/>
        </authorList>
    </citation>
    <scope>NUCLEOTIDE SEQUENCE [LARGE SCALE GENOMIC DNA]</scope>
    <source>
        <strain evidence="2 3">K10HN5</strain>
    </source>
</reference>
<dbReference type="SUPFAM" id="SSF51556">
    <property type="entry name" value="Metallo-dependent hydrolases"/>
    <property type="match status" value="1"/>
</dbReference>
<organism evidence="2 3">
    <name type="scientific">Pseudonocardia acidicola</name>
    <dbReference type="NCBI Taxonomy" id="2724939"/>
    <lineage>
        <taxon>Bacteria</taxon>
        <taxon>Bacillati</taxon>
        <taxon>Actinomycetota</taxon>
        <taxon>Actinomycetes</taxon>
        <taxon>Pseudonocardiales</taxon>
        <taxon>Pseudonocardiaceae</taxon>
        <taxon>Pseudonocardia</taxon>
    </lineage>
</organism>
<dbReference type="Proteomes" id="UP000820669">
    <property type="component" value="Unassembled WGS sequence"/>
</dbReference>
<accession>A0ABX1SK17</accession>
<evidence type="ECO:0000313" key="3">
    <source>
        <dbReference type="Proteomes" id="UP000820669"/>
    </source>
</evidence>
<comment type="caution">
    <text evidence="2">The sequence shown here is derived from an EMBL/GenBank/DDBJ whole genome shotgun (WGS) entry which is preliminary data.</text>
</comment>
<keyword evidence="3" id="KW-1185">Reference proteome</keyword>
<evidence type="ECO:0000259" key="1">
    <source>
        <dbReference type="Pfam" id="PF01979"/>
    </source>
</evidence>
<dbReference type="InterPro" id="IPR011059">
    <property type="entry name" value="Metal-dep_hydrolase_composite"/>
</dbReference>
<evidence type="ECO:0000313" key="2">
    <source>
        <dbReference type="EMBL" id="NMI01921.1"/>
    </source>
</evidence>
<feature type="domain" description="Amidohydrolase-related" evidence="1">
    <location>
        <begin position="56"/>
        <end position="386"/>
    </location>
</feature>
<dbReference type="PANTHER" id="PTHR43135">
    <property type="entry name" value="ALPHA-D-RIBOSE 1-METHYLPHOSPHONATE 5-TRIPHOSPHATE DIPHOSPHATASE"/>
    <property type="match status" value="1"/>
</dbReference>